<proteinExistence type="predicted"/>
<sequence>MTTDRPPDRLLPSPQWPQSYGSVYRDCIPNALMSDILNDAPAVANCPNFWTPKANVEAAGQACTACEAAISILYEKVMRHWLPHDWAGAEWWVQVYERGKGLAFHFDKDEHLFKEDRRMVHPMLSSILYLTGSTFPKRLGPTVVVDQRFDNAKMRACPDDPQRCAMIYPRRGAFAVFDGGLGHGVLGSAAPDLRATLLINWWPHQPQGVNAITPKEASEHSLSIKRWPCSTSSTASSGAIPATAGNLPLQQLSLGGSQLPTAEPASQAAQAGAQSAVPGRPDGSSSSSAAGSSAGEQGSERGVDGLLYSKGLSLVGSSAVSSVAIDHSGWALYPLGDEAQEEQEEGEAPMQTAAVFVPLHMMPSPSSSSASGSDREEEGA</sequence>
<keyword evidence="3" id="KW-1185">Reference proteome</keyword>
<gene>
    <name evidence="2" type="ORF">COCSUDRAFT_64407</name>
</gene>
<feature type="compositionally biased region" description="Low complexity" evidence="1">
    <location>
        <begin position="363"/>
        <end position="372"/>
    </location>
</feature>
<organism evidence="2 3">
    <name type="scientific">Coccomyxa subellipsoidea (strain C-169)</name>
    <name type="common">Green microalga</name>
    <dbReference type="NCBI Taxonomy" id="574566"/>
    <lineage>
        <taxon>Eukaryota</taxon>
        <taxon>Viridiplantae</taxon>
        <taxon>Chlorophyta</taxon>
        <taxon>core chlorophytes</taxon>
        <taxon>Trebouxiophyceae</taxon>
        <taxon>Trebouxiophyceae incertae sedis</taxon>
        <taxon>Coccomyxaceae</taxon>
        <taxon>Coccomyxa</taxon>
        <taxon>Coccomyxa subellipsoidea</taxon>
    </lineage>
</organism>
<feature type="compositionally biased region" description="Low complexity" evidence="1">
    <location>
        <begin position="283"/>
        <end position="295"/>
    </location>
</feature>
<dbReference type="eggNOG" id="ENOG502S26B">
    <property type="taxonomic scope" value="Eukaryota"/>
</dbReference>
<dbReference type="OrthoDB" id="46846at2759"/>
<protein>
    <submittedName>
        <fullName evidence="2">Uncharacterized protein</fullName>
    </submittedName>
</protein>
<dbReference type="RefSeq" id="XP_005650799.1">
    <property type="nucleotide sequence ID" value="XM_005650742.1"/>
</dbReference>
<feature type="region of interest" description="Disordered" evidence="1">
    <location>
        <begin position="251"/>
        <end position="302"/>
    </location>
</feature>
<feature type="compositionally biased region" description="Low complexity" evidence="1">
    <location>
        <begin position="251"/>
        <end position="276"/>
    </location>
</feature>
<dbReference type="GeneID" id="17044273"/>
<reference evidence="2 3" key="1">
    <citation type="journal article" date="2012" name="Genome Biol.">
        <title>The genome of the polar eukaryotic microalga coccomyxa subellipsoidea reveals traits of cold adaptation.</title>
        <authorList>
            <person name="Blanc G."/>
            <person name="Agarkova I."/>
            <person name="Grimwood J."/>
            <person name="Kuo A."/>
            <person name="Brueggeman A."/>
            <person name="Dunigan D."/>
            <person name="Gurnon J."/>
            <person name="Ladunga I."/>
            <person name="Lindquist E."/>
            <person name="Lucas S."/>
            <person name="Pangilinan J."/>
            <person name="Proschold T."/>
            <person name="Salamov A."/>
            <person name="Schmutz J."/>
            <person name="Weeks D."/>
            <person name="Yamada T."/>
            <person name="Claverie J.M."/>
            <person name="Grigoriev I."/>
            <person name="Van Etten J."/>
            <person name="Lomsadze A."/>
            <person name="Borodovsky M."/>
        </authorList>
    </citation>
    <scope>NUCLEOTIDE SEQUENCE [LARGE SCALE GENOMIC DNA]</scope>
    <source>
        <strain evidence="2 3">C-169</strain>
    </source>
</reference>
<comment type="caution">
    <text evidence="2">The sequence shown here is derived from an EMBL/GenBank/DDBJ whole genome shotgun (WGS) entry which is preliminary data.</text>
</comment>
<name>I0Z6I6_COCSC</name>
<feature type="region of interest" description="Disordered" evidence="1">
    <location>
        <begin position="361"/>
        <end position="380"/>
    </location>
</feature>
<evidence type="ECO:0000313" key="3">
    <source>
        <dbReference type="Proteomes" id="UP000007264"/>
    </source>
</evidence>
<evidence type="ECO:0000313" key="2">
    <source>
        <dbReference type="EMBL" id="EIE26255.1"/>
    </source>
</evidence>
<evidence type="ECO:0000256" key="1">
    <source>
        <dbReference type="SAM" id="MobiDB-lite"/>
    </source>
</evidence>
<dbReference type="Proteomes" id="UP000007264">
    <property type="component" value="Unassembled WGS sequence"/>
</dbReference>
<dbReference type="EMBL" id="AGSI01000002">
    <property type="protein sequence ID" value="EIE26255.1"/>
    <property type="molecule type" value="Genomic_DNA"/>
</dbReference>
<accession>I0Z6I6</accession>
<dbReference type="KEGG" id="csl:COCSUDRAFT_64407"/>
<dbReference type="AlphaFoldDB" id="I0Z6I6"/>